<proteinExistence type="predicted"/>
<dbReference type="EMBL" id="BAAACX010000009">
    <property type="protein sequence ID" value="GAA0394307.1"/>
    <property type="molecule type" value="Genomic_DNA"/>
</dbReference>
<dbReference type="PANTHER" id="PTHR35531">
    <property type="entry name" value="INNER MEMBRANE PROTEIN YBCI-RELATED"/>
    <property type="match status" value="1"/>
</dbReference>
<feature type="transmembrane region" description="Helical" evidence="1">
    <location>
        <begin position="144"/>
        <end position="162"/>
    </location>
</feature>
<accession>A0ABP3I8R9</accession>
<organism evidence="2 3">
    <name type="scientific">Paenibacillus motobuensis</name>
    <dbReference type="NCBI Taxonomy" id="295324"/>
    <lineage>
        <taxon>Bacteria</taxon>
        <taxon>Bacillati</taxon>
        <taxon>Bacillota</taxon>
        <taxon>Bacilli</taxon>
        <taxon>Bacillales</taxon>
        <taxon>Paenibacillaceae</taxon>
        <taxon>Paenibacillus</taxon>
    </lineage>
</organism>
<evidence type="ECO:0000256" key="1">
    <source>
        <dbReference type="SAM" id="Phobius"/>
    </source>
</evidence>
<feature type="transmembrane region" description="Helical" evidence="1">
    <location>
        <begin position="73"/>
        <end position="89"/>
    </location>
</feature>
<reference evidence="3" key="1">
    <citation type="journal article" date="2019" name="Int. J. Syst. Evol. Microbiol.">
        <title>The Global Catalogue of Microorganisms (GCM) 10K type strain sequencing project: providing services to taxonomists for standard genome sequencing and annotation.</title>
        <authorList>
            <consortium name="The Broad Institute Genomics Platform"/>
            <consortium name="The Broad Institute Genome Sequencing Center for Infectious Disease"/>
            <person name="Wu L."/>
            <person name="Ma J."/>
        </authorList>
    </citation>
    <scope>NUCLEOTIDE SEQUENCE [LARGE SCALE GENOMIC DNA]</scope>
    <source>
        <strain evidence="3">JCM 12774</strain>
    </source>
</reference>
<dbReference type="Pfam" id="PF04307">
    <property type="entry name" value="YdjM"/>
    <property type="match status" value="1"/>
</dbReference>
<gene>
    <name evidence="2" type="ORF">GCM10008933_26420</name>
</gene>
<dbReference type="InterPro" id="IPR007404">
    <property type="entry name" value="YdjM-like"/>
</dbReference>
<protein>
    <recommendedName>
        <fullName evidence="4">Hydrolase</fullName>
    </recommendedName>
</protein>
<keyword evidence="1" id="KW-0472">Membrane</keyword>
<name>A0ABP3I8R9_9BACL</name>
<evidence type="ECO:0000313" key="3">
    <source>
        <dbReference type="Proteomes" id="UP001500340"/>
    </source>
</evidence>
<sequence length="165" mass="18510">MLQKTHTLAGLVAAECVIIYYNQPLLSWESGAALLIGCLVGPLADIDKRGSTMAKILLPLSWLLQILRVKHRTLTHSLLFLVLLGYLLTPLPDFYYWTIIAAYASHPLIDLLNDQGVALLWPLNRKFRFLPKPVAIDTGSLQEIIFRTTLAVLAIILPFALWDSF</sequence>
<comment type="caution">
    <text evidence="2">The sequence shown here is derived from an EMBL/GenBank/DDBJ whole genome shotgun (WGS) entry which is preliminary data.</text>
</comment>
<evidence type="ECO:0008006" key="4">
    <source>
        <dbReference type="Google" id="ProtNLM"/>
    </source>
</evidence>
<dbReference type="RefSeq" id="WP_343861747.1">
    <property type="nucleotide sequence ID" value="NZ_BAAACX010000009.1"/>
</dbReference>
<evidence type="ECO:0000313" key="2">
    <source>
        <dbReference type="EMBL" id="GAA0394307.1"/>
    </source>
</evidence>
<dbReference type="Proteomes" id="UP001500340">
    <property type="component" value="Unassembled WGS sequence"/>
</dbReference>
<keyword evidence="1" id="KW-0812">Transmembrane</keyword>
<dbReference type="PANTHER" id="PTHR35531:SF1">
    <property type="entry name" value="INNER MEMBRANE PROTEIN YBCI-RELATED"/>
    <property type="match status" value="1"/>
</dbReference>
<keyword evidence="1" id="KW-1133">Transmembrane helix</keyword>
<keyword evidence="3" id="KW-1185">Reference proteome</keyword>